<evidence type="ECO:0000313" key="1">
    <source>
        <dbReference type="EMBL" id="CAB4827981.1"/>
    </source>
</evidence>
<name>A0A6J7A5D2_9ZZZZ</name>
<gene>
    <name evidence="1" type="ORF">UFOPK3128_01319</name>
</gene>
<dbReference type="EMBL" id="CAFAAZ010000018">
    <property type="protein sequence ID" value="CAB4827981.1"/>
    <property type="molecule type" value="Genomic_DNA"/>
</dbReference>
<organism evidence="1">
    <name type="scientific">freshwater metagenome</name>
    <dbReference type="NCBI Taxonomy" id="449393"/>
    <lineage>
        <taxon>unclassified sequences</taxon>
        <taxon>metagenomes</taxon>
        <taxon>ecological metagenomes</taxon>
    </lineage>
</organism>
<dbReference type="AlphaFoldDB" id="A0A6J7A5D2"/>
<sequence length="115" mass="11932">MQKRLGAIALVLVILFAFGLRLGHPQDGLKNALGSAQSGIVLYKKGADLTTGAKVMVNMDAPAKSPIIAFIVKSNGDSVDIQSGANVETVKSSQIYGKLIAVIPFIGQILGVLGL</sequence>
<reference evidence="1" key="1">
    <citation type="submission" date="2020-05" db="EMBL/GenBank/DDBJ databases">
        <authorList>
            <person name="Chiriac C."/>
            <person name="Salcher M."/>
            <person name="Ghai R."/>
            <person name="Kavagutti S V."/>
        </authorList>
    </citation>
    <scope>NUCLEOTIDE SEQUENCE</scope>
</reference>
<accession>A0A6J7A5D2</accession>
<proteinExistence type="predicted"/>
<protein>
    <submittedName>
        <fullName evidence="1">Unannotated protein</fullName>
    </submittedName>
</protein>